<dbReference type="Pfam" id="PF00155">
    <property type="entry name" value="Aminotran_1_2"/>
    <property type="match status" value="1"/>
</dbReference>
<dbReference type="GO" id="GO:0016212">
    <property type="term" value="F:kynurenine-oxoglutarate transaminase activity"/>
    <property type="evidence" value="ECO:0007669"/>
    <property type="project" value="TreeGrafter"/>
</dbReference>
<keyword evidence="5" id="KW-0663">Pyridoxal phosphate</keyword>
<dbReference type="AlphaFoldDB" id="A0A3N4Z4L4"/>
<accession>A0A3N4Z4L4</accession>
<keyword evidence="4 7" id="KW-0808">Transferase</keyword>
<dbReference type="InterPro" id="IPR004839">
    <property type="entry name" value="Aminotransferase_I/II_large"/>
</dbReference>
<evidence type="ECO:0000256" key="5">
    <source>
        <dbReference type="ARBA" id="ARBA00022898"/>
    </source>
</evidence>
<evidence type="ECO:0000256" key="2">
    <source>
        <dbReference type="ARBA" id="ARBA00007441"/>
    </source>
</evidence>
<evidence type="ECO:0000256" key="1">
    <source>
        <dbReference type="ARBA" id="ARBA00001933"/>
    </source>
</evidence>
<keyword evidence="8" id="KW-1185">Reference proteome</keyword>
<evidence type="ECO:0000313" key="8">
    <source>
        <dbReference type="Proteomes" id="UP000280726"/>
    </source>
</evidence>
<organism evidence="7 8">
    <name type="scientific">Georgenia muralis</name>
    <dbReference type="NCBI Taxonomy" id="154117"/>
    <lineage>
        <taxon>Bacteria</taxon>
        <taxon>Bacillati</taxon>
        <taxon>Actinomycetota</taxon>
        <taxon>Actinomycetes</taxon>
        <taxon>Micrococcales</taxon>
        <taxon>Bogoriellaceae</taxon>
        <taxon>Georgenia</taxon>
    </lineage>
</organism>
<feature type="domain" description="Aminotransferase class I/classII large" evidence="6">
    <location>
        <begin position="41"/>
        <end position="396"/>
    </location>
</feature>
<dbReference type="InterPro" id="IPR051326">
    <property type="entry name" value="Kynurenine-oxoglutarate_AT"/>
</dbReference>
<evidence type="ECO:0000256" key="4">
    <source>
        <dbReference type="ARBA" id="ARBA00022679"/>
    </source>
</evidence>
<dbReference type="GO" id="GO:0005737">
    <property type="term" value="C:cytoplasm"/>
    <property type="evidence" value="ECO:0007669"/>
    <property type="project" value="TreeGrafter"/>
</dbReference>
<dbReference type="InterPro" id="IPR015421">
    <property type="entry name" value="PyrdxlP-dep_Trfase_major"/>
</dbReference>
<keyword evidence="3 7" id="KW-0032">Aminotransferase</keyword>
<comment type="cofactor">
    <cofactor evidence="1">
        <name>pyridoxal 5'-phosphate</name>
        <dbReference type="ChEBI" id="CHEBI:597326"/>
    </cofactor>
</comment>
<dbReference type="OrthoDB" id="4436468at2"/>
<dbReference type="Proteomes" id="UP000280726">
    <property type="component" value="Unassembled WGS sequence"/>
</dbReference>
<dbReference type="FunFam" id="3.40.640.10:FF:000033">
    <property type="entry name" value="Aspartate aminotransferase"/>
    <property type="match status" value="1"/>
</dbReference>
<comment type="caution">
    <text evidence="7">The sequence shown here is derived from an EMBL/GenBank/DDBJ whole genome shotgun (WGS) entry which is preliminary data.</text>
</comment>
<proteinExistence type="inferred from homology"/>
<evidence type="ECO:0000256" key="3">
    <source>
        <dbReference type="ARBA" id="ARBA00022576"/>
    </source>
</evidence>
<dbReference type="GO" id="GO:0030170">
    <property type="term" value="F:pyridoxal phosphate binding"/>
    <property type="evidence" value="ECO:0007669"/>
    <property type="project" value="InterPro"/>
</dbReference>
<evidence type="ECO:0000313" key="7">
    <source>
        <dbReference type="EMBL" id="RPF26646.1"/>
    </source>
</evidence>
<comment type="similarity">
    <text evidence="2">Belongs to the class-I pyridoxal-phosphate-dependent aminotransferase family.</text>
</comment>
<dbReference type="InterPro" id="IPR015424">
    <property type="entry name" value="PyrdxlP-dep_Trfase"/>
</dbReference>
<protein>
    <submittedName>
        <fullName evidence="7">Succinyldiaminopimelate aminotransferase</fullName>
    </submittedName>
</protein>
<dbReference type="Gene3D" id="3.40.640.10">
    <property type="entry name" value="Type I PLP-dependent aspartate aminotransferase-like (Major domain)"/>
    <property type="match status" value="1"/>
</dbReference>
<evidence type="ECO:0000259" key="6">
    <source>
        <dbReference type="Pfam" id="PF00155"/>
    </source>
</evidence>
<dbReference type="SUPFAM" id="SSF53383">
    <property type="entry name" value="PLP-dependent transferases"/>
    <property type="match status" value="1"/>
</dbReference>
<dbReference type="RefSeq" id="WP_123915539.1">
    <property type="nucleotide sequence ID" value="NZ_RKRA01000001.1"/>
</dbReference>
<dbReference type="EMBL" id="RKRA01000001">
    <property type="protein sequence ID" value="RPF26646.1"/>
    <property type="molecule type" value="Genomic_DNA"/>
</dbReference>
<sequence length="404" mass="42048">MSERRWEHVARSVGLIGPDGSVAATVFAEMSALAVRTGAANLGQGFPDADGPDHVKAAAVAAIERGDNQYPPGPGIQPLRRAVADHQRAHYGLDVDPETVLVTAGATEAIAATVLALTGPGDEVVTLEPYYDSYAATIAMSGASHRTIPLRPGPDGFRLHPGDVDAAFSPRTRLVLVNTPHNPTGTVLTRAELELLGRAAVAHDAVVVTDEVYEHLTFDGAEHVPMATLPGLAERTLTISSAGKTLSLTGWKVGWLHGPAELVAAVRTVKQFLTYVASGPFQHAVADALPDPRTAAYVAGLARSLQDRRDLLCEALSSAGLVPVVPQGTYFVLADAAPLGRPDAVALCRDLPALAGVVAIPVSAFCVAGGETAQALRSYLRFTFVKSPAVLEAAAAGLARLPRG</sequence>
<dbReference type="InterPro" id="IPR015422">
    <property type="entry name" value="PyrdxlP-dep_Trfase_small"/>
</dbReference>
<dbReference type="Gene3D" id="3.90.1150.10">
    <property type="entry name" value="Aspartate Aminotransferase, domain 1"/>
    <property type="match status" value="1"/>
</dbReference>
<dbReference type="CDD" id="cd00609">
    <property type="entry name" value="AAT_like"/>
    <property type="match status" value="1"/>
</dbReference>
<dbReference type="PANTHER" id="PTHR43807:SF20">
    <property type="entry name" value="FI04487P"/>
    <property type="match status" value="1"/>
</dbReference>
<gene>
    <name evidence="7" type="ORF">EDD32_1094</name>
</gene>
<reference evidence="7 8" key="1">
    <citation type="submission" date="2018-11" db="EMBL/GenBank/DDBJ databases">
        <title>Sequencing the genomes of 1000 actinobacteria strains.</title>
        <authorList>
            <person name="Klenk H.-P."/>
        </authorList>
    </citation>
    <scope>NUCLEOTIDE SEQUENCE [LARGE SCALE GENOMIC DNA]</scope>
    <source>
        <strain evidence="7 8">DSM 14418</strain>
    </source>
</reference>
<name>A0A3N4Z4L4_9MICO</name>
<dbReference type="PANTHER" id="PTHR43807">
    <property type="entry name" value="FI04487P"/>
    <property type="match status" value="1"/>
</dbReference>